<keyword evidence="1" id="KW-0472">Membrane</keyword>
<dbReference type="Proteomes" id="UP000656077">
    <property type="component" value="Unassembled WGS sequence"/>
</dbReference>
<comment type="caution">
    <text evidence="2">The sequence shown here is derived from an EMBL/GenBank/DDBJ whole genome shotgun (WGS) entry which is preliminary data.</text>
</comment>
<dbReference type="EMBL" id="WSRQ01000085">
    <property type="protein sequence ID" value="MVX67020.1"/>
    <property type="molecule type" value="Genomic_DNA"/>
</dbReference>
<evidence type="ECO:0000313" key="3">
    <source>
        <dbReference type="Proteomes" id="UP000656077"/>
    </source>
</evidence>
<organism evidence="2 3">
    <name type="scientific">Clostridium chromiireducens</name>
    <dbReference type="NCBI Taxonomy" id="225345"/>
    <lineage>
        <taxon>Bacteria</taxon>
        <taxon>Bacillati</taxon>
        <taxon>Bacillota</taxon>
        <taxon>Clostridia</taxon>
        <taxon>Eubacteriales</taxon>
        <taxon>Clostridiaceae</taxon>
        <taxon>Clostridium</taxon>
    </lineage>
</organism>
<reference evidence="2" key="1">
    <citation type="submission" date="2019-12" db="EMBL/GenBank/DDBJ databases">
        <title>Microbes associate with the intestines of laboratory mice.</title>
        <authorList>
            <person name="Navarre W."/>
            <person name="Wong E."/>
        </authorList>
    </citation>
    <scope>NUCLEOTIDE SEQUENCE</scope>
    <source>
        <strain evidence="2">NM79_F5</strain>
    </source>
</reference>
<keyword evidence="1" id="KW-1133">Transmembrane helix</keyword>
<sequence>MLNFISWLLLTVAVIYIGFNVICNLVKLWTGCSDNEAITKIHNFVNGKVNYSLAQDCNFVSDIWHNVNNIIGDKRYSELERLSITCIDTQLVSFNYNSGLPYVAITLPYEDNSEKTRLEFTLVNLLKKYLNTHSLNTSVLVDWKVRYDLNLPFLELRYAQTDEELRILKLVLDTEKTNILKQYHPLVDDEEEEVFDD</sequence>
<feature type="transmembrane region" description="Helical" evidence="1">
    <location>
        <begin position="7"/>
        <end position="29"/>
    </location>
</feature>
<evidence type="ECO:0000256" key="1">
    <source>
        <dbReference type="SAM" id="Phobius"/>
    </source>
</evidence>
<dbReference type="RefSeq" id="WP_160361481.1">
    <property type="nucleotide sequence ID" value="NZ_WSRQ01000085.1"/>
</dbReference>
<proteinExistence type="predicted"/>
<accession>A0A964RSK0</accession>
<name>A0A964RSK0_9CLOT</name>
<evidence type="ECO:0000313" key="2">
    <source>
        <dbReference type="EMBL" id="MVX67020.1"/>
    </source>
</evidence>
<gene>
    <name evidence="2" type="ORF">GKZ28_25545</name>
</gene>
<protein>
    <submittedName>
        <fullName evidence="2">Uncharacterized protein</fullName>
    </submittedName>
</protein>
<dbReference type="AlphaFoldDB" id="A0A964RSK0"/>
<keyword evidence="1" id="KW-0812">Transmembrane</keyword>